<dbReference type="CDD" id="cd02518">
    <property type="entry name" value="GT2_SpsF"/>
    <property type="match status" value="1"/>
</dbReference>
<dbReference type="InterPro" id="IPR029044">
    <property type="entry name" value="Nucleotide-diphossugar_trans"/>
</dbReference>
<dbReference type="Proteomes" id="UP000033428">
    <property type="component" value="Unassembled WGS sequence"/>
</dbReference>
<dbReference type="Gene3D" id="3.90.550.10">
    <property type="entry name" value="Spore Coat Polysaccharide Biosynthesis Protein SpsA, Chain A"/>
    <property type="match status" value="1"/>
</dbReference>
<organism evidence="1 2">
    <name type="scientific">Candidatus Omnitrophus magneticus</name>
    <dbReference type="NCBI Taxonomy" id="1609969"/>
    <lineage>
        <taxon>Bacteria</taxon>
        <taxon>Pseudomonadati</taxon>
        <taxon>Candidatus Omnitrophota</taxon>
        <taxon>Candidatus Omnitrophus</taxon>
    </lineage>
</organism>
<comment type="caution">
    <text evidence="1">The sequence shown here is derived from an EMBL/GenBank/DDBJ whole genome shotgun (WGS) entry which is preliminary data.</text>
</comment>
<dbReference type="PANTHER" id="PTHR42866:SF1">
    <property type="entry name" value="SPORE COAT POLYSACCHARIDE BIOSYNTHESIS PROTEIN SPSF"/>
    <property type="match status" value="1"/>
</dbReference>
<name>A0A0F0CVM1_9BACT</name>
<accession>A0A0F0CVM1</accession>
<protein>
    <submittedName>
        <fullName evidence="1">Acylneuraminate cytidylyltransferase</fullName>
        <ecNumber evidence="1">2.7.7.43</ecNumber>
    </submittedName>
</protein>
<keyword evidence="2" id="KW-1185">Reference proteome</keyword>
<proteinExistence type="predicted"/>
<evidence type="ECO:0000313" key="1">
    <source>
        <dbReference type="EMBL" id="KJJ86084.1"/>
    </source>
</evidence>
<gene>
    <name evidence="1" type="ORF">OMAG_000074</name>
</gene>
<dbReference type="AlphaFoldDB" id="A0A0F0CVM1"/>
<dbReference type="GO" id="GO:0005829">
    <property type="term" value="C:cytosol"/>
    <property type="evidence" value="ECO:0007669"/>
    <property type="project" value="TreeGrafter"/>
</dbReference>
<sequence>MISKEKIVATIEARYASTRLPGKTLLEICGKPTLELIIERLKQSKFIEEIVVATTVNPDCDAIEKLALKLNVGCYRGSEEDVLDRVLKAGKAYNANIIVEITGDETLIDSIIIDETIEFYLKNNYDYVSNILDRRYPRGLDTQVFSLKVLDKVSRLTNEPADRENVSLYIYEHPEMFKLGSVRAPEELNHPEWRWTLDTKEDFQFLKTVYSALYPNKKNFNSYDVLKFLKDNPQVVEINKSIKQKAVR</sequence>
<dbReference type="PANTHER" id="PTHR42866">
    <property type="entry name" value="3-DEOXY-MANNO-OCTULOSONATE CYTIDYLYLTRANSFERASE"/>
    <property type="match status" value="1"/>
</dbReference>
<dbReference type="EC" id="2.7.7.43" evidence="1"/>
<dbReference type="SUPFAM" id="SSF53448">
    <property type="entry name" value="Nucleotide-diphospho-sugar transferases"/>
    <property type="match status" value="1"/>
</dbReference>
<dbReference type="Pfam" id="PF02348">
    <property type="entry name" value="CTP_transf_3"/>
    <property type="match status" value="1"/>
</dbReference>
<evidence type="ECO:0000313" key="2">
    <source>
        <dbReference type="Proteomes" id="UP000033428"/>
    </source>
</evidence>
<dbReference type="GO" id="GO:0008781">
    <property type="term" value="F:N-acylneuraminate cytidylyltransferase activity"/>
    <property type="evidence" value="ECO:0007669"/>
    <property type="project" value="UniProtKB-EC"/>
</dbReference>
<dbReference type="PATRIC" id="fig|1609969.3.peg.87"/>
<reference evidence="1 2" key="1">
    <citation type="submission" date="2015-02" db="EMBL/GenBank/DDBJ databases">
        <title>Single-cell genomics of uncultivated deep-branching MTB reveals a conserved set of magnetosome genes.</title>
        <authorList>
            <person name="Kolinko S."/>
            <person name="Richter M."/>
            <person name="Glockner F.O."/>
            <person name="Brachmann A."/>
            <person name="Schuler D."/>
        </authorList>
    </citation>
    <scope>NUCLEOTIDE SEQUENCE [LARGE SCALE GENOMIC DNA]</scope>
    <source>
        <strain evidence="1">SKK-01</strain>
    </source>
</reference>
<keyword evidence="1" id="KW-0808">Transferase</keyword>
<keyword evidence="1" id="KW-0548">Nucleotidyltransferase</keyword>
<dbReference type="EMBL" id="JYNY01000016">
    <property type="protein sequence ID" value="KJJ86084.1"/>
    <property type="molecule type" value="Genomic_DNA"/>
</dbReference>
<dbReference type="InterPro" id="IPR003329">
    <property type="entry name" value="Cytidylyl_trans"/>
</dbReference>